<dbReference type="AlphaFoldDB" id="A0A8S3X0C6"/>
<evidence type="ECO:0000313" key="2">
    <source>
        <dbReference type="EMBL" id="CAG4992228.1"/>
    </source>
</evidence>
<gene>
    <name evidence="2" type="ORF">PAPOLLO_LOCUS12272</name>
</gene>
<reference evidence="2" key="1">
    <citation type="submission" date="2021-04" db="EMBL/GenBank/DDBJ databases">
        <authorList>
            <person name="Tunstrom K."/>
        </authorList>
    </citation>
    <scope>NUCLEOTIDE SEQUENCE</scope>
</reference>
<proteinExistence type="predicted"/>
<accession>A0A8S3X0C6</accession>
<dbReference type="OrthoDB" id="7452594at2759"/>
<feature type="signal peptide" evidence="1">
    <location>
        <begin position="1"/>
        <end position="27"/>
    </location>
</feature>
<feature type="chain" id="PRO_5035862887" evidence="1">
    <location>
        <begin position="28"/>
        <end position="187"/>
    </location>
</feature>
<name>A0A8S3X0C6_PARAO</name>
<sequence length="187" mass="21633">MQPAKCSIYNMPRIIYFAVFALGSVQASEQKCEGVTINGVIYEKETLKTGLDSPYQFSINYNTNNIFFSYSTNTKDQRFQLAYINLKTKEFNTITTITDGFASAVDLENNKVFLGSKGGIYDFDLKSKTTSHLGARNHNIWQMFYKDEFISRHSVQQYASSYGNMSRKEETDRKVFKENYDMHEEED</sequence>
<evidence type="ECO:0000313" key="3">
    <source>
        <dbReference type="Proteomes" id="UP000691718"/>
    </source>
</evidence>
<keyword evidence="3" id="KW-1185">Reference proteome</keyword>
<dbReference type="Proteomes" id="UP000691718">
    <property type="component" value="Unassembled WGS sequence"/>
</dbReference>
<dbReference type="EMBL" id="CAJQZP010000885">
    <property type="protein sequence ID" value="CAG4992228.1"/>
    <property type="molecule type" value="Genomic_DNA"/>
</dbReference>
<comment type="caution">
    <text evidence="2">The sequence shown here is derived from an EMBL/GenBank/DDBJ whole genome shotgun (WGS) entry which is preliminary data.</text>
</comment>
<protein>
    <submittedName>
        <fullName evidence="2">(apollo) hypothetical protein</fullName>
    </submittedName>
</protein>
<organism evidence="2 3">
    <name type="scientific">Parnassius apollo</name>
    <name type="common">Apollo butterfly</name>
    <name type="synonym">Papilio apollo</name>
    <dbReference type="NCBI Taxonomy" id="110799"/>
    <lineage>
        <taxon>Eukaryota</taxon>
        <taxon>Metazoa</taxon>
        <taxon>Ecdysozoa</taxon>
        <taxon>Arthropoda</taxon>
        <taxon>Hexapoda</taxon>
        <taxon>Insecta</taxon>
        <taxon>Pterygota</taxon>
        <taxon>Neoptera</taxon>
        <taxon>Endopterygota</taxon>
        <taxon>Lepidoptera</taxon>
        <taxon>Glossata</taxon>
        <taxon>Ditrysia</taxon>
        <taxon>Papilionoidea</taxon>
        <taxon>Papilionidae</taxon>
        <taxon>Parnassiinae</taxon>
        <taxon>Parnassini</taxon>
        <taxon>Parnassius</taxon>
        <taxon>Parnassius</taxon>
    </lineage>
</organism>
<keyword evidence="1" id="KW-0732">Signal</keyword>
<evidence type="ECO:0000256" key="1">
    <source>
        <dbReference type="SAM" id="SignalP"/>
    </source>
</evidence>